<keyword evidence="2" id="KW-1185">Reference proteome</keyword>
<evidence type="ECO:0000313" key="1">
    <source>
        <dbReference type="EMBL" id="CAI6377874.1"/>
    </source>
</evidence>
<comment type="caution">
    <text evidence="1">The sequence shown here is derived from an EMBL/GenBank/DDBJ whole genome shotgun (WGS) entry which is preliminary data.</text>
</comment>
<dbReference type="Proteomes" id="UP001160148">
    <property type="component" value="Unassembled WGS sequence"/>
</dbReference>
<reference evidence="1 2" key="1">
    <citation type="submission" date="2023-01" db="EMBL/GenBank/DDBJ databases">
        <authorList>
            <person name="Whitehead M."/>
        </authorList>
    </citation>
    <scope>NUCLEOTIDE SEQUENCE [LARGE SCALE GENOMIC DNA]</scope>
</reference>
<proteinExistence type="predicted"/>
<name>A0AAV0YE71_9HEMI</name>
<gene>
    <name evidence="1" type="ORF">MEUPH1_LOCUS31072</name>
</gene>
<dbReference type="AlphaFoldDB" id="A0AAV0YE71"/>
<sequence length="80" mass="8813">MTESRFEAESRFAVGTFRDIPARRYNLSTGVGFKHPVIMRTVSFKAVSICLVCVDLPHTGHAYSATEKHRASAEILTVSG</sequence>
<accession>A0AAV0YE71</accession>
<organism evidence="1 2">
    <name type="scientific">Macrosiphum euphorbiae</name>
    <name type="common">potato aphid</name>
    <dbReference type="NCBI Taxonomy" id="13131"/>
    <lineage>
        <taxon>Eukaryota</taxon>
        <taxon>Metazoa</taxon>
        <taxon>Ecdysozoa</taxon>
        <taxon>Arthropoda</taxon>
        <taxon>Hexapoda</taxon>
        <taxon>Insecta</taxon>
        <taxon>Pterygota</taxon>
        <taxon>Neoptera</taxon>
        <taxon>Paraneoptera</taxon>
        <taxon>Hemiptera</taxon>
        <taxon>Sternorrhyncha</taxon>
        <taxon>Aphidomorpha</taxon>
        <taxon>Aphidoidea</taxon>
        <taxon>Aphididae</taxon>
        <taxon>Macrosiphini</taxon>
        <taxon>Macrosiphum</taxon>
    </lineage>
</organism>
<dbReference type="EMBL" id="CARXXK010001911">
    <property type="protein sequence ID" value="CAI6377874.1"/>
    <property type="molecule type" value="Genomic_DNA"/>
</dbReference>
<evidence type="ECO:0000313" key="2">
    <source>
        <dbReference type="Proteomes" id="UP001160148"/>
    </source>
</evidence>
<protein>
    <submittedName>
        <fullName evidence="1">Uncharacterized protein</fullName>
    </submittedName>
</protein>